<accession>A0A410RSS0</accession>
<proteinExistence type="predicted"/>
<evidence type="ECO:0000313" key="2">
    <source>
        <dbReference type="Proteomes" id="UP000288758"/>
    </source>
</evidence>
<protein>
    <submittedName>
        <fullName evidence="1">Uncharacterized protein</fullName>
    </submittedName>
</protein>
<organism evidence="1 2">
    <name type="scientific">Corallococcus coralloides</name>
    <name type="common">Myxococcus coralloides</name>
    <dbReference type="NCBI Taxonomy" id="184914"/>
    <lineage>
        <taxon>Bacteria</taxon>
        <taxon>Pseudomonadati</taxon>
        <taxon>Myxococcota</taxon>
        <taxon>Myxococcia</taxon>
        <taxon>Myxococcales</taxon>
        <taxon>Cystobacterineae</taxon>
        <taxon>Myxococcaceae</taxon>
        <taxon>Corallococcus</taxon>
    </lineage>
</organism>
<dbReference type="EMBL" id="CP034669">
    <property type="protein sequence ID" value="QAT84937.1"/>
    <property type="molecule type" value="Genomic_DNA"/>
</dbReference>
<dbReference type="RefSeq" id="WP_164933100.1">
    <property type="nucleotide sequence ID" value="NZ_CP034669.1"/>
</dbReference>
<sequence>MTARPDTALTFLPEALWGRAGALASAFLREGHSASLFEAAASYPTLNALMNKQ</sequence>
<dbReference type="Proteomes" id="UP000288758">
    <property type="component" value="Chromosome"/>
</dbReference>
<evidence type="ECO:0000313" key="1">
    <source>
        <dbReference type="EMBL" id="QAT84937.1"/>
    </source>
</evidence>
<name>A0A410RSS0_CORCK</name>
<reference evidence="1 2" key="1">
    <citation type="submission" date="2018-12" db="EMBL/GenBank/DDBJ databases">
        <title>Complete Genome Sequence of the Corallopyronin A producing Myxobacterium Corallococcus coralloides B035.</title>
        <authorList>
            <person name="Bouhired S.M."/>
            <person name="Rupp O."/>
            <person name="Blom J."/>
            <person name="Schaeberle T.F."/>
            <person name="Kehraus S."/>
            <person name="Schiefer A."/>
            <person name="Pfarr K."/>
            <person name="Goesmann A."/>
            <person name="Hoerauf A."/>
            <person name="Koenig G.M."/>
        </authorList>
    </citation>
    <scope>NUCLEOTIDE SEQUENCE [LARGE SCALE GENOMIC DNA]</scope>
    <source>
        <strain evidence="1 2">B035</strain>
    </source>
</reference>
<dbReference type="AlphaFoldDB" id="A0A410RSS0"/>
<gene>
    <name evidence="1" type="ORF">EJ065_3374</name>
</gene>